<gene>
    <name evidence="1" type="primary">AVEN_135796_1</name>
    <name evidence="1" type="ORF">TNCV_1075621</name>
</gene>
<comment type="caution">
    <text evidence="1">The sequence shown here is derived from an EMBL/GenBank/DDBJ whole genome shotgun (WGS) entry which is preliminary data.</text>
</comment>
<dbReference type="Gene3D" id="3.30.420.10">
    <property type="entry name" value="Ribonuclease H-like superfamily/Ribonuclease H"/>
    <property type="match status" value="1"/>
</dbReference>
<dbReference type="InterPro" id="IPR036397">
    <property type="entry name" value="RNaseH_sf"/>
</dbReference>
<dbReference type="AlphaFoldDB" id="A0A8X6VGK4"/>
<dbReference type="GO" id="GO:0003676">
    <property type="term" value="F:nucleic acid binding"/>
    <property type="evidence" value="ECO:0007669"/>
    <property type="project" value="InterPro"/>
</dbReference>
<name>A0A8X6VGK4_TRICX</name>
<proteinExistence type="predicted"/>
<evidence type="ECO:0000313" key="1">
    <source>
        <dbReference type="EMBL" id="GFY17827.1"/>
    </source>
</evidence>
<dbReference type="EMBL" id="BMAU01021346">
    <property type="protein sequence ID" value="GFY17827.1"/>
    <property type="molecule type" value="Genomic_DNA"/>
</dbReference>
<dbReference type="PANTHER" id="PTHR46068">
    <property type="entry name" value="PROTEIN CBG27172"/>
    <property type="match status" value="1"/>
</dbReference>
<evidence type="ECO:0000313" key="2">
    <source>
        <dbReference type="Proteomes" id="UP000887159"/>
    </source>
</evidence>
<organism evidence="1 2">
    <name type="scientific">Trichonephila clavipes</name>
    <name type="common">Golden silk orbweaver</name>
    <name type="synonym">Nephila clavipes</name>
    <dbReference type="NCBI Taxonomy" id="2585209"/>
    <lineage>
        <taxon>Eukaryota</taxon>
        <taxon>Metazoa</taxon>
        <taxon>Ecdysozoa</taxon>
        <taxon>Arthropoda</taxon>
        <taxon>Chelicerata</taxon>
        <taxon>Arachnida</taxon>
        <taxon>Araneae</taxon>
        <taxon>Araneomorphae</taxon>
        <taxon>Entelegynae</taxon>
        <taxon>Araneoidea</taxon>
        <taxon>Nephilidae</taxon>
        <taxon>Trichonephila</taxon>
    </lineage>
</organism>
<dbReference type="Proteomes" id="UP000887159">
    <property type="component" value="Unassembled WGS sequence"/>
</dbReference>
<reference evidence="1" key="1">
    <citation type="submission" date="2020-08" db="EMBL/GenBank/DDBJ databases">
        <title>Multicomponent nature underlies the extraordinary mechanical properties of spider dragline silk.</title>
        <authorList>
            <person name="Kono N."/>
            <person name="Nakamura H."/>
            <person name="Mori M."/>
            <person name="Yoshida Y."/>
            <person name="Ohtoshi R."/>
            <person name="Malay A.D."/>
            <person name="Moran D.A.P."/>
            <person name="Tomita M."/>
            <person name="Numata K."/>
            <person name="Arakawa K."/>
        </authorList>
    </citation>
    <scope>NUCLEOTIDE SEQUENCE</scope>
</reference>
<dbReference type="PANTHER" id="PTHR46068:SF1">
    <property type="entry name" value="TRANSPOSASE IS30-LIKE HTH DOMAIN-CONTAINING PROTEIN"/>
    <property type="match status" value="1"/>
</dbReference>
<keyword evidence="2" id="KW-1185">Reference proteome</keyword>
<accession>A0A8X6VGK4</accession>
<protein>
    <submittedName>
        <fullName evidence="1">Uncharacterized protein</fullName>
    </submittedName>
</protein>
<sequence>MVQQVHNSQNERIWCVDTPRTSAIVEHRQHPKPAMVWGGISASGKTPLVFVEEGVKINQKVYQRDIIEAVVLPWDQKHFRNAN</sequence>